<organism evidence="1">
    <name type="scientific">marine sediment metagenome</name>
    <dbReference type="NCBI Taxonomy" id="412755"/>
    <lineage>
        <taxon>unclassified sequences</taxon>
        <taxon>metagenomes</taxon>
        <taxon>ecological metagenomes</taxon>
    </lineage>
</organism>
<name>A0A0F9WT55_9ZZZZ</name>
<evidence type="ECO:0008006" key="2">
    <source>
        <dbReference type="Google" id="ProtNLM"/>
    </source>
</evidence>
<proteinExistence type="predicted"/>
<gene>
    <name evidence="1" type="ORF">LCGC14_0312750</name>
</gene>
<evidence type="ECO:0000313" key="1">
    <source>
        <dbReference type="EMBL" id="KKN82008.1"/>
    </source>
</evidence>
<sequence>MKIISFSYTVEALLAGAKTVTRRDWSERYARSFNAGEVVQAWDKLPRAGGKRVGAIRLTHAPFQENVRAAPRWAFADEGLAWMAVHDLRLQGLTPEAFWLRWREENPLLWVVRFELIERTVTIEEA</sequence>
<comment type="caution">
    <text evidence="1">The sequence shown here is derived from an EMBL/GenBank/DDBJ whole genome shotgun (WGS) entry which is preliminary data.</text>
</comment>
<accession>A0A0F9WT55</accession>
<protein>
    <recommendedName>
        <fullName evidence="2">ASCH domain-containing protein</fullName>
    </recommendedName>
</protein>
<reference evidence="1" key="1">
    <citation type="journal article" date="2015" name="Nature">
        <title>Complex archaea that bridge the gap between prokaryotes and eukaryotes.</title>
        <authorList>
            <person name="Spang A."/>
            <person name="Saw J.H."/>
            <person name="Jorgensen S.L."/>
            <person name="Zaremba-Niedzwiedzka K."/>
            <person name="Martijn J."/>
            <person name="Lind A.E."/>
            <person name="van Eijk R."/>
            <person name="Schleper C."/>
            <person name="Guy L."/>
            <person name="Ettema T.J."/>
        </authorList>
    </citation>
    <scope>NUCLEOTIDE SEQUENCE</scope>
</reference>
<dbReference type="EMBL" id="LAZR01000206">
    <property type="protein sequence ID" value="KKN82008.1"/>
    <property type="molecule type" value="Genomic_DNA"/>
</dbReference>
<dbReference type="AlphaFoldDB" id="A0A0F9WT55"/>